<evidence type="ECO:0000313" key="2">
    <source>
        <dbReference type="EMBL" id="KAJ4478958.1"/>
    </source>
</evidence>
<proteinExistence type="predicted"/>
<reference evidence="2" key="1">
    <citation type="submission" date="2022-08" db="EMBL/GenBank/DDBJ databases">
        <title>A Global Phylogenomic Analysis of the Shiitake Genus Lentinula.</title>
        <authorList>
            <consortium name="DOE Joint Genome Institute"/>
            <person name="Sierra-Patev S."/>
            <person name="Min B."/>
            <person name="Naranjo-Ortiz M."/>
            <person name="Looney B."/>
            <person name="Konkel Z."/>
            <person name="Slot J.C."/>
            <person name="Sakamoto Y."/>
            <person name="Steenwyk J.L."/>
            <person name="Rokas A."/>
            <person name="Carro J."/>
            <person name="Camarero S."/>
            <person name="Ferreira P."/>
            <person name="Molpeceres G."/>
            <person name="Ruiz-Duenas F.J."/>
            <person name="Serrano A."/>
            <person name="Henrissat B."/>
            <person name="Drula E."/>
            <person name="Hughes K.W."/>
            <person name="Mata J.L."/>
            <person name="Ishikawa N.K."/>
            <person name="Vargas-Isla R."/>
            <person name="Ushijima S."/>
            <person name="Smith C.A."/>
            <person name="Ahrendt S."/>
            <person name="Andreopoulos W."/>
            <person name="He G."/>
            <person name="Labutti K."/>
            <person name="Lipzen A."/>
            <person name="Ng V."/>
            <person name="Riley R."/>
            <person name="Sandor L."/>
            <person name="Barry K."/>
            <person name="Martinez A.T."/>
            <person name="Xiao Y."/>
            <person name="Gibbons J.G."/>
            <person name="Terashima K."/>
            <person name="Grigoriev I.V."/>
            <person name="Hibbett D.S."/>
        </authorList>
    </citation>
    <scope>NUCLEOTIDE SEQUENCE</scope>
    <source>
        <strain evidence="2">JLM2183</strain>
    </source>
</reference>
<accession>A0A9W9ACN1</accession>
<feature type="region of interest" description="Disordered" evidence="1">
    <location>
        <begin position="93"/>
        <end position="132"/>
    </location>
</feature>
<sequence length="512" mass="55665">MSNLLSIPNRNNLDTLVLSSASFSSIYSSSSSTSTSTSSLFGSQCISRSSSATDISSPSSPLHEVGDCTNGEKWKLPLFKYNRLWKEVLETPTPSMTGRFSPASHRSQGPPTASIDETGYEAEASDGDESSALVQLKNRKKKLVKSRARSEHWSESEIYRLEQEALDWSSVAERQGDFSQDQRVLPPRKPVLCPQSLNLNSPSPIVALPSPRSFDPILHQFWDPQSLMSSTVTIAEPLYGGTASRKSTQKSTGLGLRIPGISEQCSRNYVHSIETTTLPDGSCSTAILSSDQTVKNKGAALIGLGIKLPTNLPSKSLSHSYSSVKPVSLKSRSFSVLGNGLPSTLARGFSTQFCDGDATSITVIPSSVATIRLVDSTERIEDSAVTSKVLEKVPEQASCVAIGLLTGPLNVDLIRQQRRAALSLKPFQSLKHLSSQFRKRHLYPIFELSTSVTHTGNSTFTSTSHCALNSTSPSNSKQRKSRSFSRSENNMVNSFSKMPKSLNSAMFRKELQ</sequence>
<comment type="caution">
    <text evidence="2">The sequence shown here is derived from an EMBL/GenBank/DDBJ whole genome shotgun (WGS) entry which is preliminary data.</text>
</comment>
<dbReference type="Proteomes" id="UP001150266">
    <property type="component" value="Unassembled WGS sequence"/>
</dbReference>
<feature type="region of interest" description="Disordered" evidence="1">
    <location>
        <begin position="465"/>
        <end position="512"/>
    </location>
</feature>
<dbReference type="OrthoDB" id="3002319at2759"/>
<name>A0A9W9ACN1_9AGAR</name>
<evidence type="ECO:0000313" key="3">
    <source>
        <dbReference type="Proteomes" id="UP001150266"/>
    </source>
</evidence>
<evidence type="ECO:0000256" key="1">
    <source>
        <dbReference type="SAM" id="MobiDB-lite"/>
    </source>
</evidence>
<feature type="compositionally biased region" description="Polar residues" evidence="1">
    <location>
        <begin position="488"/>
        <end position="504"/>
    </location>
</feature>
<feature type="compositionally biased region" description="Polar residues" evidence="1">
    <location>
        <begin position="93"/>
        <end position="111"/>
    </location>
</feature>
<gene>
    <name evidence="2" type="ORF">J3R30DRAFT_2693971</name>
</gene>
<dbReference type="EMBL" id="JAOTPV010000008">
    <property type="protein sequence ID" value="KAJ4478958.1"/>
    <property type="molecule type" value="Genomic_DNA"/>
</dbReference>
<organism evidence="2 3">
    <name type="scientific">Lentinula aciculospora</name>
    <dbReference type="NCBI Taxonomy" id="153920"/>
    <lineage>
        <taxon>Eukaryota</taxon>
        <taxon>Fungi</taxon>
        <taxon>Dikarya</taxon>
        <taxon>Basidiomycota</taxon>
        <taxon>Agaricomycotina</taxon>
        <taxon>Agaricomycetes</taxon>
        <taxon>Agaricomycetidae</taxon>
        <taxon>Agaricales</taxon>
        <taxon>Marasmiineae</taxon>
        <taxon>Omphalotaceae</taxon>
        <taxon>Lentinula</taxon>
    </lineage>
</organism>
<feature type="compositionally biased region" description="Acidic residues" evidence="1">
    <location>
        <begin position="118"/>
        <end position="129"/>
    </location>
</feature>
<keyword evidence="3" id="KW-1185">Reference proteome</keyword>
<dbReference type="AlphaFoldDB" id="A0A9W9ACN1"/>
<protein>
    <submittedName>
        <fullName evidence="2">Uncharacterized protein</fullName>
    </submittedName>
</protein>